<feature type="transmembrane region" description="Helical" evidence="7">
    <location>
        <begin position="392"/>
        <end position="415"/>
    </location>
</feature>
<feature type="transmembrane region" description="Helical" evidence="7">
    <location>
        <begin position="151"/>
        <end position="170"/>
    </location>
</feature>
<name>A0AAU9VAB1_EUPED</name>
<dbReference type="InterPro" id="IPR005829">
    <property type="entry name" value="Sugar_transporter_CS"/>
</dbReference>
<comment type="subcellular location">
    <subcellularLocation>
        <location evidence="1">Membrane</location>
        <topology evidence="1">Multi-pass membrane protein</topology>
    </subcellularLocation>
</comment>
<keyword evidence="3 7" id="KW-1133">Transmembrane helix</keyword>
<proteinExistence type="predicted"/>
<dbReference type="InterPro" id="IPR003663">
    <property type="entry name" value="Sugar/inositol_transpt"/>
</dbReference>
<dbReference type="FunFam" id="1.20.1250.20:FF:000249">
    <property type="entry name" value="facilitated trehalose transporter Tret1"/>
    <property type="match status" value="1"/>
</dbReference>
<dbReference type="PROSITE" id="PS50850">
    <property type="entry name" value="MFS"/>
    <property type="match status" value="1"/>
</dbReference>
<feature type="transmembrane region" description="Helical" evidence="7">
    <location>
        <begin position="360"/>
        <end position="380"/>
    </location>
</feature>
<sequence>MSQELHINYPDPGFWTETSLIQLGYGIWVNLSMVTIGLAYGFSAVTLPQLQLPESLVKVSLADESWIASVLSLASPVGCLLCGYLIDRFGRRTMLIYSQLPVCLGWLFTGVANSAKHIIIGRIITGVGTGMVMCVPRIYMTEVSLPNMRGVIGSFPNIAMSIGITIQAALGSVLKWSTLCYVSTVFTLSLCLINLRLPETPYYLLEKATMEDAKASLKKFRSKKYNIEAEMEELEDFKNDNDIHKLSFKEQLMALLKRSSYKPFYLMTVYIIISQLSGSSVILMWTVDILERSKSSVNAEVGNVALGITRIVISIFTAALIFHIGRRPLAIISGLGVGIVCISLALLIRYEEQSTILPQIGYMIYMTFVTMGYYTLPPLIMYELYPLQVRGLLGGISISNLNLFIFGSIICYPYVRDGLGFSNTILTFGICSLTGCIFLYFCLPETKELTLQEIEEYYNDRRPTLTSQRRLISMQLLSRSTTSSRSLDKLSDRTKKGESRVTFRNGSSVKFVSKETENK</sequence>
<feature type="transmembrane region" description="Helical" evidence="7">
    <location>
        <begin position="421"/>
        <end position="443"/>
    </location>
</feature>
<dbReference type="Gene3D" id="1.20.1250.20">
    <property type="entry name" value="MFS general substrate transporter like domains"/>
    <property type="match status" value="1"/>
</dbReference>
<dbReference type="Proteomes" id="UP001153954">
    <property type="component" value="Unassembled WGS sequence"/>
</dbReference>
<evidence type="ECO:0000256" key="6">
    <source>
        <dbReference type="SAM" id="MobiDB-lite"/>
    </source>
</evidence>
<dbReference type="AlphaFoldDB" id="A0AAU9VAB1"/>
<evidence type="ECO:0000313" key="9">
    <source>
        <dbReference type="EMBL" id="CAH2107044.1"/>
    </source>
</evidence>
<evidence type="ECO:0000313" key="10">
    <source>
        <dbReference type="Proteomes" id="UP001153954"/>
    </source>
</evidence>
<accession>A0AAU9VAB1</accession>
<protein>
    <recommendedName>
        <fullName evidence="8">Major facilitator superfamily (MFS) profile domain-containing protein</fullName>
    </recommendedName>
</protein>
<keyword evidence="10" id="KW-1185">Reference proteome</keyword>
<dbReference type="GO" id="GO:0016020">
    <property type="term" value="C:membrane"/>
    <property type="evidence" value="ECO:0007669"/>
    <property type="project" value="UniProtKB-SubCell"/>
</dbReference>
<evidence type="ECO:0000256" key="1">
    <source>
        <dbReference type="ARBA" id="ARBA00004141"/>
    </source>
</evidence>
<evidence type="ECO:0000256" key="2">
    <source>
        <dbReference type="ARBA" id="ARBA00022692"/>
    </source>
</evidence>
<dbReference type="PANTHER" id="PTHR48021">
    <property type="match status" value="1"/>
</dbReference>
<dbReference type="Pfam" id="PF00083">
    <property type="entry name" value="Sugar_tr"/>
    <property type="match status" value="1"/>
</dbReference>
<dbReference type="InterPro" id="IPR050549">
    <property type="entry name" value="MFS_Trehalose_Transporter"/>
</dbReference>
<evidence type="ECO:0000256" key="4">
    <source>
        <dbReference type="ARBA" id="ARBA00023136"/>
    </source>
</evidence>
<feature type="transmembrane region" description="Helical" evidence="7">
    <location>
        <begin position="264"/>
        <end position="284"/>
    </location>
</feature>
<dbReference type="EMBL" id="CAKOGL010000030">
    <property type="protein sequence ID" value="CAH2107044.1"/>
    <property type="molecule type" value="Genomic_DNA"/>
</dbReference>
<evidence type="ECO:0000256" key="5">
    <source>
        <dbReference type="ARBA" id="ARBA00023180"/>
    </source>
</evidence>
<evidence type="ECO:0000259" key="8">
    <source>
        <dbReference type="PROSITE" id="PS50850"/>
    </source>
</evidence>
<keyword evidence="5" id="KW-0325">Glycoprotein</keyword>
<dbReference type="PANTHER" id="PTHR48021:SF7">
    <property type="entry name" value="RH09188P"/>
    <property type="match status" value="1"/>
</dbReference>
<keyword evidence="4 7" id="KW-0472">Membrane</keyword>
<feature type="region of interest" description="Disordered" evidence="6">
    <location>
        <begin position="483"/>
        <end position="502"/>
    </location>
</feature>
<evidence type="ECO:0000256" key="7">
    <source>
        <dbReference type="SAM" id="Phobius"/>
    </source>
</evidence>
<dbReference type="GO" id="GO:0022857">
    <property type="term" value="F:transmembrane transporter activity"/>
    <property type="evidence" value="ECO:0007669"/>
    <property type="project" value="InterPro"/>
</dbReference>
<feature type="transmembrane region" description="Helical" evidence="7">
    <location>
        <begin position="66"/>
        <end position="86"/>
    </location>
</feature>
<gene>
    <name evidence="9" type="ORF">EEDITHA_LOCUS21108</name>
</gene>
<reference evidence="9" key="1">
    <citation type="submission" date="2022-03" db="EMBL/GenBank/DDBJ databases">
        <authorList>
            <person name="Tunstrom K."/>
        </authorList>
    </citation>
    <scope>NUCLEOTIDE SEQUENCE</scope>
</reference>
<feature type="transmembrane region" description="Helical" evidence="7">
    <location>
        <begin position="304"/>
        <end position="322"/>
    </location>
</feature>
<feature type="compositionally biased region" description="Basic and acidic residues" evidence="6">
    <location>
        <begin position="486"/>
        <end position="501"/>
    </location>
</feature>
<feature type="transmembrane region" description="Helical" evidence="7">
    <location>
        <begin position="329"/>
        <end position="348"/>
    </location>
</feature>
<feature type="domain" description="Major facilitator superfamily (MFS) profile" evidence="8">
    <location>
        <begin position="25"/>
        <end position="447"/>
    </location>
</feature>
<feature type="transmembrane region" description="Helical" evidence="7">
    <location>
        <begin position="118"/>
        <end position="139"/>
    </location>
</feature>
<dbReference type="PROSITE" id="PS00217">
    <property type="entry name" value="SUGAR_TRANSPORT_2"/>
    <property type="match status" value="1"/>
</dbReference>
<dbReference type="InterPro" id="IPR005828">
    <property type="entry name" value="MFS_sugar_transport-like"/>
</dbReference>
<dbReference type="InterPro" id="IPR020846">
    <property type="entry name" value="MFS_dom"/>
</dbReference>
<organism evidence="9 10">
    <name type="scientific">Euphydryas editha</name>
    <name type="common">Edith's checkerspot</name>
    <dbReference type="NCBI Taxonomy" id="104508"/>
    <lineage>
        <taxon>Eukaryota</taxon>
        <taxon>Metazoa</taxon>
        <taxon>Ecdysozoa</taxon>
        <taxon>Arthropoda</taxon>
        <taxon>Hexapoda</taxon>
        <taxon>Insecta</taxon>
        <taxon>Pterygota</taxon>
        <taxon>Neoptera</taxon>
        <taxon>Endopterygota</taxon>
        <taxon>Lepidoptera</taxon>
        <taxon>Glossata</taxon>
        <taxon>Ditrysia</taxon>
        <taxon>Papilionoidea</taxon>
        <taxon>Nymphalidae</taxon>
        <taxon>Nymphalinae</taxon>
        <taxon>Euphydryas</taxon>
    </lineage>
</organism>
<dbReference type="InterPro" id="IPR036259">
    <property type="entry name" value="MFS_trans_sf"/>
</dbReference>
<feature type="transmembrane region" description="Helical" evidence="7">
    <location>
        <begin position="176"/>
        <end position="197"/>
    </location>
</feature>
<comment type="caution">
    <text evidence="9">The sequence shown here is derived from an EMBL/GenBank/DDBJ whole genome shotgun (WGS) entry which is preliminary data.</text>
</comment>
<dbReference type="SUPFAM" id="SSF103473">
    <property type="entry name" value="MFS general substrate transporter"/>
    <property type="match status" value="1"/>
</dbReference>
<keyword evidence="2 7" id="KW-0812">Transmembrane</keyword>
<dbReference type="PRINTS" id="PR00171">
    <property type="entry name" value="SUGRTRNSPORT"/>
</dbReference>
<feature type="transmembrane region" description="Helical" evidence="7">
    <location>
        <begin position="25"/>
        <end position="46"/>
    </location>
</feature>
<evidence type="ECO:0000256" key="3">
    <source>
        <dbReference type="ARBA" id="ARBA00022989"/>
    </source>
</evidence>